<keyword evidence="1" id="KW-0472">Membrane</keyword>
<dbReference type="PANTHER" id="PTHR33383:SF1">
    <property type="entry name" value="MEMBRANE PROTEIN INSERTION EFFICIENCY FACTOR-RELATED"/>
    <property type="match status" value="1"/>
</dbReference>
<dbReference type="HAMAP" id="MF_00386">
    <property type="entry name" value="UPF0161_YidD"/>
    <property type="match status" value="1"/>
</dbReference>
<comment type="subcellular location">
    <subcellularLocation>
        <location evidence="1">Cell membrane</location>
        <topology evidence="1">Peripheral membrane protein</topology>
        <orientation evidence="1">Cytoplasmic side</orientation>
    </subcellularLocation>
</comment>
<evidence type="ECO:0000256" key="1">
    <source>
        <dbReference type="HAMAP-Rule" id="MF_00386"/>
    </source>
</evidence>
<dbReference type="NCBIfam" id="TIGR00278">
    <property type="entry name" value="membrane protein insertion efficiency factor YidD"/>
    <property type="match status" value="1"/>
</dbReference>
<dbReference type="AlphaFoldDB" id="A0A4S3K9R7"/>
<dbReference type="Proteomes" id="UP000295341">
    <property type="component" value="Unassembled WGS sequence"/>
</dbReference>
<comment type="caution">
    <text evidence="2">The sequence shown here is derived from an EMBL/GenBank/DDBJ whole genome shotgun (WGS) entry which is preliminary data.</text>
</comment>
<dbReference type="RefSeq" id="WP_133882260.1">
    <property type="nucleotide sequence ID" value="NZ_MWIN01000002.1"/>
</dbReference>
<reference evidence="2 3" key="1">
    <citation type="submission" date="2019-03" db="EMBL/GenBank/DDBJ databases">
        <title>Genomic Encyclopedia of Type Strains, Phase IV (KMG-IV): sequencing the most valuable type-strain genomes for metagenomic binning, comparative biology and taxonomic classification.</title>
        <authorList>
            <person name="Goeker M."/>
        </authorList>
    </citation>
    <scope>NUCLEOTIDE SEQUENCE [LARGE SCALE GENOMIC DNA]</scope>
    <source>
        <strain evidence="2 3">DSM 26377</strain>
    </source>
</reference>
<proteinExistence type="inferred from homology"/>
<dbReference type="GO" id="GO:0005886">
    <property type="term" value="C:plasma membrane"/>
    <property type="evidence" value="ECO:0007669"/>
    <property type="project" value="UniProtKB-SubCell"/>
</dbReference>
<name>A0A4S3K9R7_9GAMM</name>
<evidence type="ECO:0000313" key="3">
    <source>
        <dbReference type="Proteomes" id="UP000295341"/>
    </source>
</evidence>
<dbReference type="PANTHER" id="PTHR33383">
    <property type="entry name" value="MEMBRANE PROTEIN INSERTION EFFICIENCY FACTOR-RELATED"/>
    <property type="match status" value="1"/>
</dbReference>
<comment type="similarity">
    <text evidence="1">Belongs to the UPF0161 family.</text>
</comment>
<keyword evidence="3" id="KW-1185">Reference proteome</keyword>
<gene>
    <name evidence="2" type="ORF">DFR24_3107</name>
</gene>
<protein>
    <recommendedName>
        <fullName evidence="1">Putative membrane protein insertion efficiency factor</fullName>
    </recommendedName>
</protein>
<comment type="function">
    <text evidence="1">Could be involved in insertion of integral membrane proteins into the membrane.</text>
</comment>
<organism evidence="2 3">
    <name type="scientific">Panacagrimonas perspica</name>
    <dbReference type="NCBI Taxonomy" id="381431"/>
    <lineage>
        <taxon>Bacteria</taxon>
        <taxon>Pseudomonadati</taxon>
        <taxon>Pseudomonadota</taxon>
        <taxon>Gammaproteobacteria</taxon>
        <taxon>Nevskiales</taxon>
        <taxon>Nevskiaceae</taxon>
        <taxon>Panacagrimonas</taxon>
    </lineage>
</organism>
<keyword evidence="1" id="KW-1003">Cell membrane</keyword>
<dbReference type="Pfam" id="PF01809">
    <property type="entry name" value="YidD"/>
    <property type="match status" value="1"/>
</dbReference>
<dbReference type="InterPro" id="IPR002696">
    <property type="entry name" value="Membr_insert_effic_factor_YidD"/>
</dbReference>
<sequence length="73" mass="8312">MASLLIFLIRCYQRVLSPFIGNQCRFHPTCSHYGVEALRKHGALRGSWLTLRRVARCHPLNPGGIDPVPDRQN</sequence>
<dbReference type="OrthoDB" id="9801753at2"/>
<dbReference type="SMART" id="SM01234">
    <property type="entry name" value="Haemolytic"/>
    <property type="match status" value="1"/>
</dbReference>
<accession>A0A4S3K9R7</accession>
<dbReference type="EMBL" id="SOBT01000009">
    <property type="protein sequence ID" value="TDU28732.1"/>
    <property type="molecule type" value="Genomic_DNA"/>
</dbReference>
<evidence type="ECO:0000313" key="2">
    <source>
        <dbReference type="EMBL" id="TDU28732.1"/>
    </source>
</evidence>